<organism evidence="2">
    <name type="scientific">marine sediment metagenome</name>
    <dbReference type="NCBI Taxonomy" id="412755"/>
    <lineage>
        <taxon>unclassified sequences</taxon>
        <taxon>metagenomes</taxon>
        <taxon>ecological metagenomes</taxon>
    </lineage>
</organism>
<feature type="non-terminal residue" evidence="2">
    <location>
        <position position="1"/>
    </location>
</feature>
<feature type="region of interest" description="Disordered" evidence="1">
    <location>
        <begin position="21"/>
        <end position="42"/>
    </location>
</feature>
<reference evidence="2" key="1">
    <citation type="journal article" date="2014" name="Front. Microbiol.">
        <title>High frequency of phylogenetically diverse reductive dehalogenase-homologous genes in deep subseafloor sedimentary metagenomes.</title>
        <authorList>
            <person name="Kawai M."/>
            <person name="Futagami T."/>
            <person name="Toyoda A."/>
            <person name="Takaki Y."/>
            <person name="Nishi S."/>
            <person name="Hori S."/>
            <person name="Arai W."/>
            <person name="Tsubouchi T."/>
            <person name="Morono Y."/>
            <person name="Uchiyama I."/>
            <person name="Ito T."/>
            <person name="Fujiyama A."/>
            <person name="Inagaki F."/>
            <person name="Takami H."/>
        </authorList>
    </citation>
    <scope>NUCLEOTIDE SEQUENCE</scope>
    <source>
        <strain evidence="2">Expedition CK06-06</strain>
    </source>
</reference>
<protein>
    <submittedName>
        <fullName evidence="2">Uncharacterized protein</fullName>
    </submittedName>
</protein>
<accession>X1UYY3</accession>
<sequence>KKHTSLDVVASKIVFLGTKPQEKAGEAVPVGEEAGGEEDIPV</sequence>
<dbReference type="EMBL" id="BARW01027723">
    <property type="protein sequence ID" value="GAJ05101.1"/>
    <property type="molecule type" value="Genomic_DNA"/>
</dbReference>
<gene>
    <name evidence="2" type="ORF">S12H4_44923</name>
</gene>
<evidence type="ECO:0000256" key="1">
    <source>
        <dbReference type="SAM" id="MobiDB-lite"/>
    </source>
</evidence>
<name>X1UYY3_9ZZZZ</name>
<dbReference type="AlphaFoldDB" id="X1UYY3"/>
<comment type="caution">
    <text evidence="2">The sequence shown here is derived from an EMBL/GenBank/DDBJ whole genome shotgun (WGS) entry which is preliminary data.</text>
</comment>
<evidence type="ECO:0000313" key="2">
    <source>
        <dbReference type="EMBL" id="GAJ05101.1"/>
    </source>
</evidence>
<proteinExistence type="predicted"/>